<organism evidence="1 2">
    <name type="scientific">Dentiscutata erythropus</name>
    <dbReference type="NCBI Taxonomy" id="1348616"/>
    <lineage>
        <taxon>Eukaryota</taxon>
        <taxon>Fungi</taxon>
        <taxon>Fungi incertae sedis</taxon>
        <taxon>Mucoromycota</taxon>
        <taxon>Glomeromycotina</taxon>
        <taxon>Glomeromycetes</taxon>
        <taxon>Diversisporales</taxon>
        <taxon>Gigasporaceae</taxon>
        <taxon>Dentiscutata</taxon>
    </lineage>
</organism>
<reference evidence="1" key="1">
    <citation type="submission" date="2021-06" db="EMBL/GenBank/DDBJ databases">
        <authorList>
            <person name="Kallberg Y."/>
            <person name="Tangrot J."/>
            <person name="Rosling A."/>
        </authorList>
    </citation>
    <scope>NUCLEOTIDE SEQUENCE</scope>
    <source>
        <strain evidence="1">MA453B</strain>
    </source>
</reference>
<protein>
    <submittedName>
        <fullName evidence="1">16118_t:CDS:1</fullName>
    </submittedName>
</protein>
<dbReference type="Proteomes" id="UP000789405">
    <property type="component" value="Unassembled WGS sequence"/>
</dbReference>
<accession>A0A9N9JEK8</accession>
<dbReference type="AlphaFoldDB" id="A0A9N9JEK8"/>
<comment type="caution">
    <text evidence="1">The sequence shown here is derived from an EMBL/GenBank/DDBJ whole genome shotgun (WGS) entry which is preliminary data.</text>
</comment>
<evidence type="ECO:0000313" key="1">
    <source>
        <dbReference type="EMBL" id="CAG8778476.1"/>
    </source>
</evidence>
<dbReference type="EMBL" id="CAJVPY010021140">
    <property type="protein sequence ID" value="CAG8778476.1"/>
    <property type="molecule type" value="Genomic_DNA"/>
</dbReference>
<proteinExistence type="predicted"/>
<evidence type="ECO:0000313" key="2">
    <source>
        <dbReference type="Proteomes" id="UP000789405"/>
    </source>
</evidence>
<feature type="non-terminal residue" evidence="1">
    <location>
        <position position="58"/>
    </location>
</feature>
<name>A0A9N9JEK8_9GLOM</name>
<keyword evidence="2" id="KW-1185">Reference proteome</keyword>
<sequence length="58" mass="6997">MVIFTNQQNYYSIVISITSDMDSLYSWEEVILLKEKTRKFLLTKFEVLSKKLREYKGQ</sequence>
<gene>
    <name evidence="1" type="ORF">DERYTH_LOCUS19382</name>
</gene>